<evidence type="ECO:0000259" key="1">
    <source>
        <dbReference type="Pfam" id="PF13579"/>
    </source>
</evidence>
<sequence length="372" mass="41515">MKVIHLILGKANPERMNGVNKVVHALATQQCRAGWNAEVWGITQDVVENYPPRDFTTRLFRACRNPFQVHPELVSALTQMAGQAVVHLHGGFIPAYYSAAKKLTELGIHYVVTPHGSYSAQAMRKNGLVKQLYLRLCERHLLQGAALVHCLGQSEVTGLRGLRAGLPTCLLPYGFEMPLMEVCRTEPRGIFRVGFCGRLDEKHKGLSCLIAGFAEFAQHMPSAELWIIGDGPDREKVERWAAAVPAGKVKVLGSRFGNEKMGLLAQLDVFAHPSHYEGLPTAVLEAASLGIPCVVTEATNMGSYIRHFECGQVVEEAQPSQLAAGLRQVYQQWINTPRQQLSQRCHAMVTTAFYWPTLLQEYQRMYRRAYYA</sequence>
<dbReference type="EMBL" id="FZNS01000007">
    <property type="protein sequence ID" value="SNR79664.1"/>
    <property type="molecule type" value="Genomic_DNA"/>
</dbReference>
<dbReference type="PANTHER" id="PTHR45947">
    <property type="entry name" value="SULFOQUINOVOSYL TRANSFERASE SQD2"/>
    <property type="match status" value="1"/>
</dbReference>
<dbReference type="Pfam" id="PF13692">
    <property type="entry name" value="Glyco_trans_1_4"/>
    <property type="match status" value="1"/>
</dbReference>
<keyword evidence="3" id="KW-1185">Reference proteome</keyword>
<dbReference type="SUPFAM" id="SSF53756">
    <property type="entry name" value="UDP-Glycosyltransferase/glycogen phosphorylase"/>
    <property type="match status" value="1"/>
</dbReference>
<feature type="domain" description="Glycosyltransferase subfamily 4-like N-terminal" evidence="1">
    <location>
        <begin position="17"/>
        <end position="164"/>
    </location>
</feature>
<keyword evidence="2" id="KW-0808">Transferase</keyword>
<dbReference type="Proteomes" id="UP000198310">
    <property type="component" value="Unassembled WGS sequence"/>
</dbReference>
<organism evidence="2 3">
    <name type="scientific">Hymenobacter mucosus</name>
    <dbReference type="NCBI Taxonomy" id="1411120"/>
    <lineage>
        <taxon>Bacteria</taxon>
        <taxon>Pseudomonadati</taxon>
        <taxon>Bacteroidota</taxon>
        <taxon>Cytophagia</taxon>
        <taxon>Cytophagales</taxon>
        <taxon>Hymenobacteraceae</taxon>
        <taxon>Hymenobacter</taxon>
    </lineage>
</organism>
<proteinExistence type="predicted"/>
<dbReference type="PANTHER" id="PTHR45947:SF3">
    <property type="entry name" value="SULFOQUINOVOSYL TRANSFERASE SQD2"/>
    <property type="match status" value="1"/>
</dbReference>
<name>A0A238ZAA6_9BACT</name>
<dbReference type="InterPro" id="IPR050194">
    <property type="entry name" value="Glycosyltransferase_grp1"/>
</dbReference>
<protein>
    <submittedName>
        <fullName evidence="2">Glycosyltransferase involved in cell wall bisynthesis</fullName>
    </submittedName>
</protein>
<evidence type="ECO:0000313" key="2">
    <source>
        <dbReference type="EMBL" id="SNR79664.1"/>
    </source>
</evidence>
<dbReference type="InterPro" id="IPR028098">
    <property type="entry name" value="Glyco_trans_4-like_N"/>
</dbReference>
<dbReference type="Pfam" id="PF13579">
    <property type="entry name" value="Glyco_trans_4_4"/>
    <property type="match status" value="1"/>
</dbReference>
<dbReference type="GO" id="GO:0016757">
    <property type="term" value="F:glycosyltransferase activity"/>
    <property type="evidence" value="ECO:0007669"/>
    <property type="project" value="UniProtKB-ARBA"/>
</dbReference>
<dbReference type="Gene3D" id="3.40.50.2000">
    <property type="entry name" value="Glycogen Phosphorylase B"/>
    <property type="match status" value="2"/>
</dbReference>
<dbReference type="CDD" id="cd03801">
    <property type="entry name" value="GT4_PimA-like"/>
    <property type="match status" value="1"/>
</dbReference>
<evidence type="ECO:0000313" key="3">
    <source>
        <dbReference type="Proteomes" id="UP000198310"/>
    </source>
</evidence>
<dbReference type="AlphaFoldDB" id="A0A238ZAA6"/>
<accession>A0A238ZAA6</accession>
<reference evidence="3" key="1">
    <citation type="submission" date="2017-06" db="EMBL/GenBank/DDBJ databases">
        <authorList>
            <person name="Varghese N."/>
            <person name="Submissions S."/>
        </authorList>
    </citation>
    <scope>NUCLEOTIDE SEQUENCE [LARGE SCALE GENOMIC DNA]</scope>
    <source>
        <strain evidence="3">DSM 28041</strain>
    </source>
</reference>
<dbReference type="RefSeq" id="WP_089333395.1">
    <property type="nucleotide sequence ID" value="NZ_FZNS01000007.1"/>
</dbReference>
<gene>
    <name evidence="2" type="ORF">SAMN06269173_10724</name>
</gene>